<dbReference type="InterPro" id="IPR012337">
    <property type="entry name" value="RNaseH-like_sf"/>
</dbReference>
<dbReference type="GO" id="GO:0003676">
    <property type="term" value="F:nucleic acid binding"/>
    <property type="evidence" value="ECO:0007669"/>
    <property type="project" value="InterPro"/>
</dbReference>
<evidence type="ECO:0000259" key="3">
    <source>
        <dbReference type="PROSITE" id="PS50994"/>
    </source>
</evidence>
<evidence type="ECO:0000256" key="1">
    <source>
        <dbReference type="ARBA" id="ARBA00012493"/>
    </source>
</evidence>
<organism evidence="4 5">
    <name type="scientific">Ladona fulva</name>
    <name type="common">Scarce chaser dragonfly</name>
    <name type="synonym">Libellula fulva</name>
    <dbReference type="NCBI Taxonomy" id="123851"/>
    <lineage>
        <taxon>Eukaryota</taxon>
        <taxon>Metazoa</taxon>
        <taxon>Ecdysozoa</taxon>
        <taxon>Arthropoda</taxon>
        <taxon>Hexapoda</taxon>
        <taxon>Insecta</taxon>
        <taxon>Pterygota</taxon>
        <taxon>Palaeoptera</taxon>
        <taxon>Odonata</taxon>
        <taxon>Epiprocta</taxon>
        <taxon>Anisoptera</taxon>
        <taxon>Libelluloidea</taxon>
        <taxon>Libellulidae</taxon>
        <taxon>Ladona</taxon>
    </lineage>
</organism>
<accession>A0A8K0KBA3</accession>
<dbReference type="FunFam" id="3.30.420.10:FF:000063">
    <property type="entry name" value="Retrovirus-related Pol polyprotein from transposon 297-like Protein"/>
    <property type="match status" value="1"/>
</dbReference>
<dbReference type="EMBL" id="KZ308544">
    <property type="protein sequence ID" value="KAG8231218.1"/>
    <property type="molecule type" value="Genomic_DNA"/>
</dbReference>
<evidence type="ECO:0000313" key="5">
    <source>
        <dbReference type="Proteomes" id="UP000792457"/>
    </source>
</evidence>
<dbReference type="EC" id="2.7.7.49" evidence="1"/>
<dbReference type="FunFam" id="1.10.340.70:FF:000003">
    <property type="entry name" value="Protein CBG25708"/>
    <property type="match status" value="1"/>
</dbReference>
<dbReference type="PANTHER" id="PTHR37984">
    <property type="entry name" value="PROTEIN CBG26694"/>
    <property type="match status" value="1"/>
</dbReference>
<dbReference type="SUPFAM" id="SSF53098">
    <property type="entry name" value="Ribonuclease H-like"/>
    <property type="match status" value="1"/>
</dbReference>
<comment type="caution">
    <text evidence="4">The sequence shown here is derived from an EMBL/GenBank/DDBJ whole genome shotgun (WGS) entry which is preliminary data.</text>
</comment>
<feature type="compositionally biased region" description="Basic and acidic residues" evidence="2">
    <location>
        <begin position="587"/>
        <end position="600"/>
    </location>
</feature>
<dbReference type="Pfam" id="PF17921">
    <property type="entry name" value="Integrase_H2C2"/>
    <property type="match status" value="1"/>
</dbReference>
<dbReference type="Gene3D" id="1.10.340.70">
    <property type="match status" value="1"/>
</dbReference>
<dbReference type="Proteomes" id="UP000792457">
    <property type="component" value="Unassembled WGS sequence"/>
</dbReference>
<proteinExistence type="predicted"/>
<name>A0A8K0KBA3_LADFU</name>
<feature type="compositionally biased region" description="Polar residues" evidence="2">
    <location>
        <begin position="574"/>
        <end position="585"/>
    </location>
</feature>
<evidence type="ECO:0000313" key="4">
    <source>
        <dbReference type="EMBL" id="KAG8231218.1"/>
    </source>
</evidence>
<keyword evidence="5" id="KW-1185">Reference proteome</keyword>
<dbReference type="OrthoDB" id="5978043at2759"/>
<dbReference type="Pfam" id="PF00665">
    <property type="entry name" value="rve"/>
    <property type="match status" value="1"/>
</dbReference>
<dbReference type="Gene3D" id="3.30.420.10">
    <property type="entry name" value="Ribonuclease H-like superfamily/Ribonuclease H"/>
    <property type="match status" value="1"/>
</dbReference>
<dbReference type="PANTHER" id="PTHR37984:SF12">
    <property type="entry name" value="RIBONUCLEASE H"/>
    <property type="match status" value="1"/>
</dbReference>
<dbReference type="PROSITE" id="PS50994">
    <property type="entry name" value="INTEGRASE"/>
    <property type="match status" value="1"/>
</dbReference>
<dbReference type="GO" id="GO:0015074">
    <property type="term" value="P:DNA integration"/>
    <property type="evidence" value="ECO:0007669"/>
    <property type="project" value="InterPro"/>
</dbReference>
<gene>
    <name evidence="4" type="ORF">J437_LFUL005892</name>
</gene>
<dbReference type="InterPro" id="IPR050951">
    <property type="entry name" value="Retrovirus_Pol_polyprotein"/>
</dbReference>
<dbReference type="GO" id="GO:0003964">
    <property type="term" value="F:RNA-directed DNA polymerase activity"/>
    <property type="evidence" value="ECO:0007669"/>
    <property type="project" value="UniProtKB-EC"/>
</dbReference>
<dbReference type="InterPro" id="IPR041588">
    <property type="entry name" value="Integrase_H2C2"/>
</dbReference>
<dbReference type="InterPro" id="IPR036397">
    <property type="entry name" value="RNaseH_sf"/>
</dbReference>
<sequence>MNTGTAALALGTHTSSNPLMAFGSVPQFLGDVNSWEDFIQQLGFYFEAHGTSSDSQKCSILLLCTSVQTYNIVKKFQQFGQDVEQQFYTTDVTHSVLSPRVLRWCLLLLNYNYRIKYRPGSKHSNADFLSRCPLDDDNEAANFPDPAGILLLEEAPADSPLTTRNVADATSRDPVLSKVYQGLLNGWDFTENEPGVQSFTKAPPGTFTVLKGCILRGTRVVIPNALRQHVLQMLHKVHQGVVRTKALACSYVWWPKIDEDIENLIKSCLQCGVVQSNPRKAPVIPWSIPTRPWSRLHLDYAGPVRGHTFLICVDSMSRWVEVAPTRGSFSSSTTTSHLRIWFATHGLPDEIVTDNGPAFRSEAFENFLRINCIVHHLSPPYNPSSNGLAERTVQTVKHLLAKLPASNWETELNNILLTLRTTPSMATGTALSILLMGRRLKTLLDKLHPGTVNEQEVQRTRLLMSPSFARPGFSVGDKVFFRAYNSNDLWLPGEVSAVEGLRTYQVLTSNGLVERRHLNQLRKRHNQSIVANTNPDFIFQGGSPYQYDCFPPVTQGVPTVILPANPNVEEATPQAHTTDGPTQANAPDRHVAPVECPRRESRPPRYLKDFLCT</sequence>
<feature type="domain" description="Integrase catalytic" evidence="3">
    <location>
        <begin position="288"/>
        <end position="457"/>
    </location>
</feature>
<evidence type="ECO:0000256" key="2">
    <source>
        <dbReference type="SAM" id="MobiDB-lite"/>
    </source>
</evidence>
<dbReference type="InterPro" id="IPR001584">
    <property type="entry name" value="Integrase_cat-core"/>
</dbReference>
<protein>
    <recommendedName>
        <fullName evidence="1">RNA-directed DNA polymerase</fullName>
        <ecNumber evidence="1">2.7.7.49</ecNumber>
    </recommendedName>
</protein>
<feature type="region of interest" description="Disordered" evidence="2">
    <location>
        <begin position="570"/>
        <end position="600"/>
    </location>
</feature>
<dbReference type="AlphaFoldDB" id="A0A8K0KBA3"/>
<reference evidence="4" key="2">
    <citation type="submission" date="2017-10" db="EMBL/GenBank/DDBJ databases">
        <title>Ladona fulva Genome sequencing and assembly.</title>
        <authorList>
            <person name="Murali S."/>
            <person name="Richards S."/>
            <person name="Bandaranaike D."/>
            <person name="Bellair M."/>
            <person name="Blankenburg K."/>
            <person name="Chao H."/>
            <person name="Dinh H."/>
            <person name="Doddapaneni H."/>
            <person name="Dugan-Rocha S."/>
            <person name="Elkadiri S."/>
            <person name="Gnanaolivu R."/>
            <person name="Hernandez B."/>
            <person name="Skinner E."/>
            <person name="Javaid M."/>
            <person name="Lee S."/>
            <person name="Li M."/>
            <person name="Ming W."/>
            <person name="Munidasa M."/>
            <person name="Muniz J."/>
            <person name="Nguyen L."/>
            <person name="Hughes D."/>
            <person name="Osuji N."/>
            <person name="Pu L.-L."/>
            <person name="Puazo M."/>
            <person name="Qu C."/>
            <person name="Quiroz J."/>
            <person name="Raj R."/>
            <person name="Weissenberger G."/>
            <person name="Xin Y."/>
            <person name="Zou X."/>
            <person name="Han Y."/>
            <person name="Worley K."/>
            <person name="Muzny D."/>
            <person name="Gibbs R."/>
        </authorList>
    </citation>
    <scope>NUCLEOTIDE SEQUENCE</scope>
    <source>
        <strain evidence="4">Sampled in the wild</strain>
    </source>
</reference>
<reference evidence="4" key="1">
    <citation type="submission" date="2013-04" db="EMBL/GenBank/DDBJ databases">
        <authorList>
            <person name="Qu J."/>
            <person name="Murali S.C."/>
            <person name="Bandaranaike D."/>
            <person name="Bellair M."/>
            <person name="Blankenburg K."/>
            <person name="Chao H."/>
            <person name="Dinh H."/>
            <person name="Doddapaneni H."/>
            <person name="Downs B."/>
            <person name="Dugan-Rocha S."/>
            <person name="Elkadiri S."/>
            <person name="Gnanaolivu R.D."/>
            <person name="Hernandez B."/>
            <person name="Javaid M."/>
            <person name="Jayaseelan J.C."/>
            <person name="Lee S."/>
            <person name="Li M."/>
            <person name="Ming W."/>
            <person name="Munidasa M."/>
            <person name="Muniz J."/>
            <person name="Nguyen L."/>
            <person name="Ongeri F."/>
            <person name="Osuji N."/>
            <person name="Pu L.-L."/>
            <person name="Puazo M."/>
            <person name="Qu C."/>
            <person name="Quiroz J."/>
            <person name="Raj R."/>
            <person name="Weissenberger G."/>
            <person name="Xin Y."/>
            <person name="Zou X."/>
            <person name="Han Y."/>
            <person name="Richards S."/>
            <person name="Worley K."/>
            <person name="Muzny D."/>
            <person name="Gibbs R."/>
        </authorList>
    </citation>
    <scope>NUCLEOTIDE SEQUENCE</scope>
    <source>
        <strain evidence="4">Sampled in the wild</strain>
    </source>
</reference>